<keyword evidence="2 7" id="KW-0813">Transport</keyword>
<dbReference type="Pfam" id="PF00528">
    <property type="entry name" value="BPD_transp_1"/>
    <property type="match status" value="1"/>
</dbReference>
<feature type="domain" description="ABC transmembrane type-1" evidence="8">
    <location>
        <begin position="86"/>
        <end position="301"/>
    </location>
</feature>
<feature type="transmembrane region" description="Helical" evidence="7">
    <location>
        <begin position="217"/>
        <end position="243"/>
    </location>
</feature>
<proteinExistence type="inferred from homology"/>
<keyword evidence="3" id="KW-1003">Cell membrane</keyword>
<sequence>MARTASNRVAAGIPAAAGLTSRQREAIAGYFFVLPDALGLLVFIGIPMILALAMAFFDVDGFGGYRFVGIRNYQRLAADPLFWKSFRVTATYVLWLVPALYVSGLGLALLVKRTNAFNGLMRSLFFMPQMVSLVVVALVWQVLAVDKIGVIPRLVSALGLGSFSFLGDPQLALFAVIFVSVWFLMGFYMLIFLGGLQDIPSEYYEAARIDGAGPLQSFWYITLPLLRPTSFFVLIVSMVAAVAGAQTFDLVYVMTRGGPANSTMMTIYYIYQQAFQYNAFGYAGALASILVLALMGITIVLFVFTRGGRFNYE</sequence>
<dbReference type="CDD" id="cd06261">
    <property type="entry name" value="TM_PBP2"/>
    <property type="match status" value="1"/>
</dbReference>
<dbReference type="RefSeq" id="WP_288198704.1">
    <property type="nucleotide sequence ID" value="NZ_LT608334.1"/>
</dbReference>
<comment type="similarity">
    <text evidence="7">Belongs to the binding-protein-dependent transport system permease family.</text>
</comment>
<feature type="transmembrane region" description="Helical" evidence="7">
    <location>
        <begin position="92"/>
        <end position="111"/>
    </location>
</feature>
<gene>
    <name evidence="9" type="ORF">KL86PLE_90595</name>
</gene>
<keyword evidence="6 7" id="KW-0472">Membrane</keyword>
<dbReference type="PROSITE" id="PS50928">
    <property type="entry name" value="ABC_TM1"/>
    <property type="match status" value="1"/>
</dbReference>
<evidence type="ECO:0000256" key="6">
    <source>
        <dbReference type="ARBA" id="ARBA00023136"/>
    </source>
</evidence>
<keyword evidence="4 7" id="KW-0812">Transmembrane</keyword>
<reference evidence="9" key="1">
    <citation type="submission" date="2016-08" db="EMBL/GenBank/DDBJ databases">
        <authorList>
            <person name="Seilhamer J.J."/>
        </authorList>
    </citation>
    <scope>NUCLEOTIDE SEQUENCE</scope>
    <source>
        <strain evidence="9">86</strain>
    </source>
</reference>
<dbReference type="AlphaFoldDB" id="A0A212LQ99"/>
<dbReference type="InterPro" id="IPR000515">
    <property type="entry name" value="MetI-like"/>
</dbReference>
<protein>
    <submittedName>
        <fullName evidence="9">Suagr ABC transporter permease</fullName>
    </submittedName>
</protein>
<dbReference type="PANTHER" id="PTHR30193:SF37">
    <property type="entry name" value="INNER MEMBRANE ABC TRANSPORTER PERMEASE PROTEIN YCJO"/>
    <property type="match status" value="1"/>
</dbReference>
<evidence type="ECO:0000256" key="2">
    <source>
        <dbReference type="ARBA" id="ARBA00022448"/>
    </source>
</evidence>
<accession>A0A212LQ99</accession>
<feature type="transmembrane region" description="Helical" evidence="7">
    <location>
        <begin position="30"/>
        <end position="57"/>
    </location>
</feature>
<organism evidence="9">
    <name type="scientific">uncultured Pleomorphomonas sp</name>
    <dbReference type="NCBI Taxonomy" id="442121"/>
    <lineage>
        <taxon>Bacteria</taxon>
        <taxon>Pseudomonadati</taxon>
        <taxon>Pseudomonadota</taxon>
        <taxon>Alphaproteobacteria</taxon>
        <taxon>Hyphomicrobiales</taxon>
        <taxon>Pleomorphomonadaceae</taxon>
        <taxon>Pleomorphomonas</taxon>
        <taxon>environmental samples</taxon>
    </lineage>
</organism>
<dbReference type="InterPro" id="IPR051393">
    <property type="entry name" value="ABC_transporter_permease"/>
</dbReference>
<dbReference type="PANTHER" id="PTHR30193">
    <property type="entry name" value="ABC TRANSPORTER PERMEASE PROTEIN"/>
    <property type="match status" value="1"/>
</dbReference>
<dbReference type="GO" id="GO:0005886">
    <property type="term" value="C:plasma membrane"/>
    <property type="evidence" value="ECO:0007669"/>
    <property type="project" value="UniProtKB-SubCell"/>
</dbReference>
<dbReference type="SUPFAM" id="SSF161098">
    <property type="entry name" value="MetI-like"/>
    <property type="match status" value="1"/>
</dbReference>
<evidence type="ECO:0000256" key="7">
    <source>
        <dbReference type="RuleBase" id="RU363032"/>
    </source>
</evidence>
<feature type="transmembrane region" description="Helical" evidence="7">
    <location>
        <begin position="283"/>
        <end position="304"/>
    </location>
</feature>
<keyword evidence="5 7" id="KW-1133">Transmembrane helix</keyword>
<feature type="transmembrane region" description="Helical" evidence="7">
    <location>
        <begin position="123"/>
        <end position="143"/>
    </location>
</feature>
<dbReference type="Gene3D" id="1.10.3720.10">
    <property type="entry name" value="MetI-like"/>
    <property type="match status" value="1"/>
</dbReference>
<evidence type="ECO:0000256" key="4">
    <source>
        <dbReference type="ARBA" id="ARBA00022692"/>
    </source>
</evidence>
<feature type="transmembrane region" description="Helical" evidence="7">
    <location>
        <begin position="250"/>
        <end position="271"/>
    </location>
</feature>
<comment type="subcellular location">
    <subcellularLocation>
        <location evidence="1 7">Cell membrane</location>
        <topology evidence="1 7">Multi-pass membrane protein</topology>
    </subcellularLocation>
</comment>
<evidence type="ECO:0000256" key="3">
    <source>
        <dbReference type="ARBA" id="ARBA00022475"/>
    </source>
</evidence>
<evidence type="ECO:0000313" key="9">
    <source>
        <dbReference type="EMBL" id="SCM79702.1"/>
    </source>
</evidence>
<feature type="transmembrane region" description="Helical" evidence="7">
    <location>
        <begin position="149"/>
        <end position="166"/>
    </location>
</feature>
<dbReference type="InterPro" id="IPR035906">
    <property type="entry name" value="MetI-like_sf"/>
</dbReference>
<evidence type="ECO:0000256" key="5">
    <source>
        <dbReference type="ARBA" id="ARBA00022989"/>
    </source>
</evidence>
<evidence type="ECO:0000256" key="1">
    <source>
        <dbReference type="ARBA" id="ARBA00004651"/>
    </source>
</evidence>
<name>A0A212LQ99_9HYPH</name>
<dbReference type="EMBL" id="FMJD01000013">
    <property type="protein sequence ID" value="SCM79702.1"/>
    <property type="molecule type" value="Genomic_DNA"/>
</dbReference>
<feature type="transmembrane region" description="Helical" evidence="7">
    <location>
        <begin position="173"/>
        <end position="197"/>
    </location>
</feature>
<evidence type="ECO:0000259" key="8">
    <source>
        <dbReference type="PROSITE" id="PS50928"/>
    </source>
</evidence>
<dbReference type="GO" id="GO:0055085">
    <property type="term" value="P:transmembrane transport"/>
    <property type="evidence" value="ECO:0007669"/>
    <property type="project" value="InterPro"/>
</dbReference>